<dbReference type="RefSeq" id="WP_369942834.1">
    <property type="nucleotide sequence ID" value="NZ_JBCLUF010000034.1"/>
</dbReference>
<reference evidence="2 3" key="1">
    <citation type="submission" date="2024-03" db="EMBL/GenBank/DDBJ databases">
        <title>Mouse gut bacterial collection (mGBC) of GemPharmatech.</title>
        <authorList>
            <person name="He Y."/>
            <person name="Dong L."/>
            <person name="Wu D."/>
            <person name="Gao X."/>
            <person name="Lin Z."/>
        </authorList>
    </citation>
    <scope>NUCLEOTIDE SEQUENCE [LARGE SCALE GENOMIC DNA]</scope>
    <source>
        <strain evidence="2 3">15-30</strain>
    </source>
</reference>
<keyword evidence="3" id="KW-1185">Reference proteome</keyword>
<evidence type="ECO:0000313" key="2">
    <source>
        <dbReference type="EMBL" id="MEY8662922.1"/>
    </source>
</evidence>
<keyword evidence="1" id="KW-0812">Transmembrane</keyword>
<feature type="transmembrane region" description="Helical" evidence="1">
    <location>
        <begin position="42"/>
        <end position="68"/>
    </location>
</feature>
<dbReference type="InterPro" id="IPR030949">
    <property type="entry name" value="ECF_S_folate_fam"/>
</dbReference>
<dbReference type="EMBL" id="JBCLUF010000034">
    <property type="protein sequence ID" value="MEY8662922.1"/>
    <property type="molecule type" value="Genomic_DNA"/>
</dbReference>
<dbReference type="InterPro" id="IPR024529">
    <property type="entry name" value="ECF_trnsprt_substrate-spec"/>
</dbReference>
<feature type="transmembrane region" description="Helical" evidence="1">
    <location>
        <begin position="12"/>
        <end position="30"/>
    </location>
</feature>
<proteinExistence type="predicted"/>
<keyword evidence="1" id="KW-1133">Transmembrane helix</keyword>
<dbReference type="Gene3D" id="1.10.1760.20">
    <property type="match status" value="1"/>
</dbReference>
<accession>A0ABV4DU02</accession>
<protein>
    <submittedName>
        <fullName evidence="2">Folate family ECF transporter S component</fullName>
    </submittedName>
</protein>
<evidence type="ECO:0000256" key="1">
    <source>
        <dbReference type="SAM" id="Phobius"/>
    </source>
</evidence>
<feature type="transmembrane region" description="Helical" evidence="1">
    <location>
        <begin position="111"/>
        <end position="131"/>
    </location>
</feature>
<feature type="transmembrane region" description="Helical" evidence="1">
    <location>
        <begin position="80"/>
        <end position="102"/>
    </location>
</feature>
<dbReference type="NCBIfam" id="TIGR04518">
    <property type="entry name" value="ECF_S_folT_fam"/>
    <property type="match status" value="1"/>
</dbReference>
<feature type="transmembrane region" description="Helical" evidence="1">
    <location>
        <begin position="151"/>
        <end position="169"/>
    </location>
</feature>
<organism evidence="2 3">
    <name type="scientific">Ligilactobacillus faecis</name>
    <dbReference type="NCBI Taxonomy" id="762833"/>
    <lineage>
        <taxon>Bacteria</taxon>
        <taxon>Bacillati</taxon>
        <taxon>Bacillota</taxon>
        <taxon>Bacilli</taxon>
        <taxon>Lactobacillales</taxon>
        <taxon>Lactobacillaceae</taxon>
        <taxon>Ligilactobacillus</taxon>
    </lineage>
</organism>
<comment type="caution">
    <text evidence="2">The sequence shown here is derived from an EMBL/GenBank/DDBJ whole genome shotgun (WGS) entry which is preliminary data.</text>
</comment>
<evidence type="ECO:0000313" key="3">
    <source>
        <dbReference type="Proteomes" id="UP001565236"/>
    </source>
</evidence>
<gene>
    <name evidence="2" type="ORF">AALT52_08480</name>
</gene>
<dbReference type="Pfam" id="PF12822">
    <property type="entry name" value="ECF_trnsprt"/>
    <property type="match status" value="1"/>
</dbReference>
<name>A0ABV4DU02_9LACO</name>
<keyword evidence="1" id="KW-0472">Membrane</keyword>
<sequence>MTKLSWRSPKLTTQTLTLAAMLIALQLVLSKLSFGADTLVKFGLGFIGTILIGYYLGPWLGGLVLVLVDLLKSTVFSTGSTFFIGFTFSAFITGIIAGAFLYQQQISWQRVFTYQFVQIFISNIVFNTLWIHLMYQAPVMALLSVRIPKNLITWPIEAVITLLLLRAIARLEKRRLSHK</sequence>
<dbReference type="Proteomes" id="UP001565236">
    <property type="component" value="Unassembled WGS sequence"/>
</dbReference>